<dbReference type="PANTHER" id="PTHR34595">
    <property type="entry name" value="BLR5612 PROTEIN"/>
    <property type="match status" value="1"/>
</dbReference>
<dbReference type="Gene3D" id="3.30.1490.270">
    <property type="match status" value="1"/>
</dbReference>
<dbReference type="PIRSF" id="PIRSF005522">
    <property type="entry name" value="UCP005522"/>
    <property type="match status" value="1"/>
</dbReference>
<dbReference type="Gene3D" id="3.40.50.11290">
    <property type="match status" value="1"/>
</dbReference>
<evidence type="ECO:0000259" key="1">
    <source>
        <dbReference type="Pfam" id="PF14403"/>
    </source>
</evidence>
<evidence type="ECO:0000313" key="2">
    <source>
        <dbReference type="EMBL" id="QZD92233.1"/>
    </source>
</evidence>
<dbReference type="Pfam" id="PF14403">
    <property type="entry name" value="CP_ATPgrasp_2"/>
    <property type="match status" value="1"/>
</dbReference>
<accession>A0ABX8ZX63</accession>
<dbReference type="PANTHER" id="PTHR34595:SF7">
    <property type="entry name" value="SLL1039 PROTEIN"/>
    <property type="match status" value="1"/>
</dbReference>
<name>A0ABX8ZX63_9SPHN</name>
<dbReference type="InterPro" id="IPR051680">
    <property type="entry name" value="ATP-dep_Glu-Cys_Ligase-2"/>
</dbReference>
<dbReference type="SUPFAM" id="SSF56059">
    <property type="entry name" value="Glutathione synthetase ATP-binding domain-like"/>
    <property type="match status" value="1"/>
</dbReference>
<organism evidence="2 3">
    <name type="scientific">Qipengyuania xiapuensis</name>
    <dbReference type="NCBI Taxonomy" id="2867236"/>
    <lineage>
        <taxon>Bacteria</taxon>
        <taxon>Pseudomonadati</taxon>
        <taxon>Pseudomonadota</taxon>
        <taxon>Alphaproteobacteria</taxon>
        <taxon>Sphingomonadales</taxon>
        <taxon>Erythrobacteraceae</taxon>
        <taxon>Qipengyuania</taxon>
    </lineage>
</organism>
<protein>
    <submittedName>
        <fullName evidence="2">Circularly permuted type 2 ATP-grasp protein</fullName>
    </submittedName>
</protein>
<dbReference type="InterPro" id="IPR025841">
    <property type="entry name" value="CP_ATPgrasp_2"/>
</dbReference>
<keyword evidence="3" id="KW-1185">Reference proteome</keyword>
<proteinExistence type="predicted"/>
<dbReference type="RefSeq" id="WP_221427935.1">
    <property type="nucleotide sequence ID" value="NZ_CP081296.1"/>
</dbReference>
<dbReference type="InterPro" id="IPR016450">
    <property type="entry name" value="UCP005522"/>
</dbReference>
<gene>
    <name evidence="2" type="ORF">K3162_11940</name>
</gene>
<dbReference type="Proteomes" id="UP000824300">
    <property type="component" value="Chromosome"/>
</dbReference>
<feature type="domain" description="Circularly permuted ATP-grasp type 2" evidence="1">
    <location>
        <begin position="74"/>
        <end position="451"/>
    </location>
</feature>
<reference evidence="2 3" key="1">
    <citation type="submission" date="2021-08" db="EMBL/GenBank/DDBJ databases">
        <title>Comparative Genomics Analysis of the Genus Qipengyuania Reveals Extensive Genetic Diversity and Metabolic Versatility, Including the Description of Fifteen Novel Species.</title>
        <authorList>
            <person name="Liu Y."/>
        </authorList>
    </citation>
    <scope>NUCLEOTIDE SEQUENCE [LARGE SCALE GENOMIC DNA]</scope>
    <source>
        <strain evidence="2 3">1NDW3</strain>
    </source>
</reference>
<evidence type="ECO:0000313" key="3">
    <source>
        <dbReference type="Proteomes" id="UP000824300"/>
    </source>
</evidence>
<sequence>MSGDAGFFDEMREPDGSVRPAYANYCEWFDDQENKLLRRKHREAETNFRKTGITFNVYGEDDAEERLIPFDMVPRIIDAGEWRRLTRGIEQRVSALNAFMHDLYHRQEIVRAGRLPQSLLRNNEAWLPNMVGFTPPGGVYTHIVGIDLVRTGPDEFFVLEDNARTPSGVSYMLENRETMMAMFPELFLRCPVESVSDYPRRLAKSLAACAPDCAGDKPVVAVLTPGIFNSAYFEHAFLADQMGAELVEGSDLRVVNGRVAMRTTSGYKAIDVIYRRVDDEFLDPLTFNPDSVLGVPGIMDVYRAGGVTIANAPGTGVCDDKAIYSFMPEIVEFYTGEKPLLPNVETWRCADEESLKYVLDNLAELVVKEVHGSGGYGMLVGPASTKKEIEEFRAKLVDNPSNYIAQPTLSLSTCPIFTKKGLAPRHVDLRPFVLVSPDKIDITPGGLTRVALKEGSLVVNSSQGGGTKDTWVLKD</sequence>
<dbReference type="EMBL" id="CP081296">
    <property type="protein sequence ID" value="QZD92233.1"/>
    <property type="molecule type" value="Genomic_DNA"/>
</dbReference>